<evidence type="ECO:0000256" key="16">
    <source>
        <dbReference type="ARBA" id="ARBA00023136"/>
    </source>
</evidence>
<evidence type="ECO:0000256" key="8">
    <source>
        <dbReference type="ARBA" id="ARBA00022692"/>
    </source>
</evidence>
<keyword evidence="8 18" id="KW-0812">Transmembrane</keyword>
<evidence type="ECO:0000256" key="5">
    <source>
        <dbReference type="ARBA" id="ARBA00021008"/>
    </source>
</evidence>
<keyword evidence="6" id="KW-0813">Transport</keyword>
<comment type="catalytic activity">
    <reaction evidence="17 18">
        <text>a ubiquinone + NADH + 5 H(+)(in) = a ubiquinol + NAD(+) + 4 H(+)(out)</text>
        <dbReference type="Rhea" id="RHEA:29091"/>
        <dbReference type="Rhea" id="RHEA-COMP:9565"/>
        <dbReference type="Rhea" id="RHEA-COMP:9566"/>
        <dbReference type="ChEBI" id="CHEBI:15378"/>
        <dbReference type="ChEBI" id="CHEBI:16389"/>
        <dbReference type="ChEBI" id="CHEBI:17976"/>
        <dbReference type="ChEBI" id="CHEBI:57540"/>
        <dbReference type="ChEBI" id="CHEBI:57945"/>
        <dbReference type="EC" id="7.1.1.2"/>
    </reaction>
</comment>
<feature type="transmembrane region" description="Helical" evidence="18">
    <location>
        <begin position="231"/>
        <end position="251"/>
    </location>
</feature>
<evidence type="ECO:0000256" key="9">
    <source>
        <dbReference type="ARBA" id="ARBA00022792"/>
    </source>
</evidence>
<evidence type="ECO:0000256" key="6">
    <source>
        <dbReference type="ARBA" id="ARBA00022448"/>
    </source>
</evidence>
<dbReference type="InterPro" id="IPR050175">
    <property type="entry name" value="Complex_I_Subunit_2"/>
</dbReference>
<dbReference type="InterPro" id="IPR001750">
    <property type="entry name" value="ND/Mrp_TM"/>
</dbReference>
<keyword evidence="16 18" id="KW-0472">Membrane</keyword>
<keyword evidence="9 18" id="KW-0999">Mitochondrion inner membrane</keyword>
<keyword evidence="10 18" id="KW-1278">Translocase</keyword>
<evidence type="ECO:0000256" key="1">
    <source>
        <dbReference type="ARBA" id="ARBA00003257"/>
    </source>
</evidence>
<reference evidence="20" key="1">
    <citation type="journal article" date="2013" name="Mol. Phylogenet. Evol.">
        <title>Mitogenomic analysis of decapod crustacean phylogeny corroborates traditional views on their relationships.</title>
        <authorList>
            <person name="Shen H."/>
            <person name="Braband A."/>
            <person name="Scholtz G."/>
        </authorList>
    </citation>
    <scope>NUCLEOTIDE SEQUENCE</scope>
</reference>
<feature type="transmembrane region" description="Helical" evidence="18">
    <location>
        <begin position="7"/>
        <end position="23"/>
    </location>
</feature>
<feature type="domain" description="NADH:quinone oxidoreductase/Mrp antiporter transmembrane" evidence="19">
    <location>
        <begin position="25"/>
        <end position="81"/>
    </location>
</feature>
<evidence type="ECO:0000256" key="17">
    <source>
        <dbReference type="ARBA" id="ARBA00049551"/>
    </source>
</evidence>
<evidence type="ECO:0000256" key="3">
    <source>
        <dbReference type="ARBA" id="ARBA00007012"/>
    </source>
</evidence>
<name>L0E929_CALMF</name>
<feature type="transmembrane region" description="Helical" evidence="18">
    <location>
        <begin position="186"/>
        <end position="211"/>
    </location>
</feature>
<comment type="function">
    <text evidence="1">Core subunit of the mitochondrial membrane respiratory chain NADH dehydrogenase (Complex I) that is believed to belong to the minimal assembly required for catalysis. Complex I functions in the transfer of electrons from NADH to the respiratory chain. The immediate electron acceptor for the enzyme is believed to be ubiquinone.</text>
</comment>
<protein>
    <recommendedName>
        <fullName evidence="5 18">NADH-ubiquinone oxidoreductase chain 2</fullName>
        <ecNumber evidence="4 18">7.1.1.2</ecNumber>
    </recommendedName>
</protein>
<dbReference type="Pfam" id="PF00361">
    <property type="entry name" value="Proton_antipo_M"/>
    <property type="match status" value="2"/>
</dbReference>
<keyword evidence="7 18" id="KW-0679">Respiratory chain</keyword>
<evidence type="ECO:0000256" key="10">
    <source>
        <dbReference type="ARBA" id="ARBA00022967"/>
    </source>
</evidence>
<dbReference type="InterPro" id="IPR003917">
    <property type="entry name" value="NADH_UbQ_OxRdtase_chain2"/>
</dbReference>
<keyword evidence="12 18" id="KW-1133">Transmembrane helix</keyword>
<keyword evidence="14 18" id="KW-0830">Ubiquinone</keyword>
<dbReference type="EMBL" id="KC107812">
    <property type="protein sequence ID" value="AGA56195.1"/>
    <property type="molecule type" value="Genomic_DNA"/>
</dbReference>
<evidence type="ECO:0000256" key="11">
    <source>
        <dbReference type="ARBA" id="ARBA00022982"/>
    </source>
</evidence>
<feature type="transmembrane region" description="Helical" evidence="18">
    <location>
        <begin position="59"/>
        <end position="79"/>
    </location>
</feature>
<dbReference type="GO" id="GO:0006120">
    <property type="term" value="P:mitochondrial electron transport, NADH to ubiquinone"/>
    <property type="evidence" value="ECO:0007669"/>
    <property type="project" value="InterPro"/>
</dbReference>
<accession>L0E929</accession>
<evidence type="ECO:0000256" key="4">
    <source>
        <dbReference type="ARBA" id="ARBA00012944"/>
    </source>
</evidence>
<feature type="transmembrane region" description="Helical" evidence="18">
    <location>
        <begin position="309"/>
        <end position="328"/>
    </location>
</feature>
<dbReference type="EC" id="7.1.1.2" evidence="4 18"/>
<comment type="function">
    <text evidence="18">Core subunit of the mitochondrial membrane respiratory chain NADH dehydrogenase (Complex I) which catalyzes electron transfer from NADH through the respiratory chain, using ubiquinone as an electron acceptor. Essential for the catalytic activity and assembly of complex I.</text>
</comment>
<comment type="similarity">
    <text evidence="3 18">Belongs to the complex I subunit 2 family.</text>
</comment>
<sequence>MPTMSVKSLLFFSCLIAGVFLAVSSESWFGVWCGLELNLMSFIPFISSKNNRYLSEASLKYFLIQALGSTIIILGSMLFLLNYNFLILMSTALLLKLGVAPFHFWFPQVMEGLTWPQSLILMTLQKISPLYLLMYTLSNWGPLLMMMSAALSAMAGAIGGMNQTLLRKLLAFSSINHMSWMMFSMLISETLWFIYFMFYALISGSVVMLFYTQNCFYLSQLMFFNKPMTSLMSFLSLLSLGGLPPFSGFIPKWIIIQEMIKHSLMLPFIILLGSSLLTLYYYLRVSIMFITVSAPSMKWNVKSSHTNSTPLTTLLNFLGVLTPSLFFLT</sequence>
<dbReference type="AlphaFoldDB" id="L0E929"/>
<evidence type="ECO:0000256" key="7">
    <source>
        <dbReference type="ARBA" id="ARBA00022660"/>
    </source>
</evidence>
<organism evidence="20">
    <name type="scientific">Calocaris macandreae</name>
    <name type="common">Mud-burrowing shrimp</name>
    <dbReference type="NCBI Taxonomy" id="1267412"/>
    <lineage>
        <taxon>Eukaryota</taxon>
        <taxon>Metazoa</taxon>
        <taxon>Ecdysozoa</taxon>
        <taxon>Arthropoda</taxon>
        <taxon>Crustacea</taxon>
        <taxon>Multicrustacea</taxon>
        <taxon>Malacostraca</taxon>
        <taxon>Eumalacostraca</taxon>
        <taxon>Eucarida</taxon>
        <taxon>Decapoda</taxon>
        <taxon>Pleocyemata</taxon>
        <taxon>Axiidea</taxon>
        <taxon>Axiidae</taxon>
        <taxon>Calocaris</taxon>
    </lineage>
</organism>
<comment type="subcellular location">
    <subcellularLocation>
        <location evidence="2 18">Mitochondrion inner membrane</location>
        <topology evidence="2 18">Multi-pass membrane protein</topology>
    </subcellularLocation>
</comment>
<feature type="domain" description="NADH:quinone oxidoreductase/Mrp antiporter transmembrane" evidence="19">
    <location>
        <begin position="86"/>
        <end position="278"/>
    </location>
</feature>
<geneLocation type="mitochondrion" evidence="20"/>
<proteinExistence type="inferred from homology"/>
<evidence type="ECO:0000259" key="19">
    <source>
        <dbReference type="Pfam" id="PF00361"/>
    </source>
</evidence>
<feature type="transmembrane region" description="Helical" evidence="18">
    <location>
        <begin position="143"/>
        <end position="165"/>
    </location>
</feature>
<evidence type="ECO:0000256" key="13">
    <source>
        <dbReference type="ARBA" id="ARBA00023027"/>
    </source>
</evidence>
<evidence type="ECO:0000256" key="12">
    <source>
        <dbReference type="ARBA" id="ARBA00022989"/>
    </source>
</evidence>
<dbReference type="GO" id="GO:0005743">
    <property type="term" value="C:mitochondrial inner membrane"/>
    <property type="evidence" value="ECO:0007669"/>
    <property type="project" value="UniProtKB-SubCell"/>
</dbReference>
<evidence type="ECO:0000256" key="2">
    <source>
        <dbReference type="ARBA" id="ARBA00004448"/>
    </source>
</evidence>
<evidence type="ECO:0000256" key="14">
    <source>
        <dbReference type="ARBA" id="ARBA00023075"/>
    </source>
</evidence>
<dbReference type="PANTHER" id="PTHR46552">
    <property type="entry name" value="NADH-UBIQUINONE OXIDOREDUCTASE CHAIN 2"/>
    <property type="match status" value="1"/>
</dbReference>
<keyword evidence="15 18" id="KW-0496">Mitochondrion</keyword>
<feature type="transmembrane region" description="Helical" evidence="18">
    <location>
        <begin position="85"/>
        <end position="106"/>
    </location>
</feature>
<dbReference type="PRINTS" id="PR01436">
    <property type="entry name" value="NADHDHGNASE2"/>
</dbReference>
<evidence type="ECO:0000256" key="15">
    <source>
        <dbReference type="ARBA" id="ARBA00023128"/>
    </source>
</evidence>
<dbReference type="PANTHER" id="PTHR46552:SF1">
    <property type="entry name" value="NADH-UBIQUINONE OXIDOREDUCTASE CHAIN 2"/>
    <property type="match status" value="1"/>
</dbReference>
<feature type="transmembrane region" description="Helical" evidence="18">
    <location>
        <begin position="263"/>
        <end position="283"/>
    </location>
</feature>
<keyword evidence="11 18" id="KW-0249">Electron transport</keyword>
<evidence type="ECO:0000313" key="20">
    <source>
        <dbReference type="EMBL" id="AGA56195.1"/>
    </source>
</evidence>
<keyword evidence="13 18" id="KW-0520">NAD</keyword>
<dbReference type="GO" id="GO:0008137">
    <property type="term" value="F:NADH dehydrogenase (ubiquinone) activity"/>
    <property type="evidence" value="ECO:0007669"/>
    <property type="project" value="UniProtKB-EC"/>
</dbReference>
<evidence type="ECO:0000256" key="18">
    <source>
        <dbReference type="RuleBase" id="RU003403"/>
    </source>
</evidence>
<gene>
    <name evidence="20" type="primary">ND2</name>
</gene>